<keyword evidence="1" id="KW-0479">Metal-binding</keyword>
<evidence type="ECO:0000313" key="6">
    <source>
        <dbReference type="Proteomes" id="UP001172457"/>
    </source>
</evidence>
<dbReference type="InterPro" id="IPR012337">
    <property type="entry name" value="RNaseH-like_sf"/>
</dbReference>
<dbReference type="Proteomes" id="UP001172457">
    <property type="component" value="Chromosome 7"/>
</dbReference>
<dbReference type="InterPro" id="IPR039537">
    <property type="entry name" value="Retrotran_Ty1/copia-like"/>
</dbReference>
<comment type="caution">
    <text evidence="5">The sequence shown here is derived from an EMBL/GenBank/DDBJ whole genome shotgun (WGS) entry which is preliminary data.</text>
</comment>
<dbReference type="Pfam" id="PF25597">
    <property type="entry name" value="SH3_retrovirus"/>
    <property type="match status" value="1"/>
</dbReference>
<feature type="compositionally biased region" description="Polar residues" evidence="3">
    <location>
        <begin position="814"/>
        <end position="828"/>
    </location>
</feature>
<evidence type="ECO:0000259" key="4">
    <source>
        <dbReference type="PROSITE" id="PS50994"/>
    </source>
</evidence>
<dbReference type="GO" id="GO:0016787">
    <property type="term" value="F:hydrolase activity"/>
    <property type="evidence" value="ECO:0007669"/>
    <property type="project" value="UniProtKB-KW"/>
</dbReference>
<dbReference type="InterPro" id="IPR036397">
    <property type="entry name" value="RNaseH_sf"/>
</dbReference>
<proteinExistence type="predicted"/>
<evidence type="ECO:0000256" key="1">
    <source>
        <dbReference type="ARBA" id="ARBA00022723"/>
    </source>
</evidence>
<dbReference type="Pfam" id="PF14223">
    <property type="entry name" value="Retrotran_gag_2"/>
    <property type="match status" value="1"/>
</dbReference>
<dbReference type="InterPro" id="IPR057670">
    <property type="entry name" value="SH3_retrovirus"/>
</dbReference>
<evidence type="ECO:0000313" key="5">
    <source>
        <dbReference type="EMBL" id="KAJ9542979.1"/>
    </source>
</evidence>
<reference evidence="5" key="1">
    <citation type="submission" date="2023-03" db="EMBL/GenBank/DDBJ databases">
        <title>Chromosome-scale reference genome and RAD-based genetic map of yellow starthistle (Centaurea solstitialis) reveal putative structural variation and QTLs associated with invader traits.</title>
        <authorList>
            <person name="Reatini B."/>
            <person name="Cang F.A."/>
            <person name="Jiang Q."/>
            <person name="Mckibben M.T.W."/>
            <person name="Barker M.S."/>
            <person name="Rieseberg L.H."/>
            <person name="Dlugosch K.M."/>
        </authorList>
    </citation>
    <scope>NUCLEOTIDE SEQUENCE</scope>
    <source>
        <strain evidence="5">CAN-66</strain>
        <tissue evidence="5">Leaf</tissue>
    </source>
</reference>
<keyword evidence="6" id="KW-1185">Reference proteome</keyword>
<dbReference type="GO" id="GO:0015074">
    <property type="term" value="P:DNA integration"/>
    <property type="evidence" value="ECO:0007669"/>
    <property type="project" value="InterPro"/>
</dbReference>
<feature type="region of interest" description="Disordered" evidence="3">
    <location>
        <begin position="1075"/>
        <end position="1122"/>
    </location>
</feature>
<keyword evidence="2" id="KW-0378">Hydrolase</keyword>
<organism evidence="5 6">
    <name type="scientific">Centaurea solstitialis</name>
    <name type="common">yellow star-thistle</name>
    <dbReference type="NCBI Taxonomy" id="347529"/>
    <lineage>
        <taxon>Eukaryota</taxon>
        <taxon>Viridiplantae</taxon>
        <taxon>Streptophyta</taxon>
        <taxon>Embryophyta</taxon>
        <taxon>Tracheophyta</taxon>
        <taxon>Spermatophyta</taxon>
        <taxon>Magnoliopsida</taxon>
        <taxon>eudicotyledons</taxon>
        <taxon>Gunneridae</taxon>
        <taxon>Pentapetalae</taxon>
        <taxon>asterids</taxon>
        <taxon>campanulids</taxon>
        <taxon>Asterales</taxon>
        <taxon>Asteraceae</taxon>
        <taxon>Carduoideae</taxon>
        <taxon>Cardueae</taxon>
        <taxon>Centaureinae</taxon>
        <taxon>Centaurea</taxon>
    </lineage>
</organism>
<feature type="compositionally biased region" description="Polar residues" evidence="3">
    <location>
        <begin position="1080"/>
        <end position="1106"/>
    </location>
</feature>
<evidence type="ECO:0000256" key="2">
    <source>
        <dbReference type="ARBA" id="ARBA00022801"/>
    </source>
</evidence>
<dbReference type="Pfam" id="PF07727">
    <property type="entry name" value="RVT_2"/>
    <property type="match status" value="1"/>
</dbReference>
<dbReference type="Gene3D" id="3.30.420.10">
    <property type="entry name" value="Ribonuclease H-like superfamily/Ribonuclease H"/>
    <property type="match status" value="1"/>
</dbReference>
<dbReference type="PROSITE" id="PS50994">
    <property type="entry name" value="INTEGRASE"/>
    <property type="match status" value="1"/>
</dbReference>
<dbReference type="PANTHER" id="PTHR42648:SF32">
    <property type="entry name" value="RIBONUCLEASE H-LIKE DOMAIN, GAG-PRE-INTEGRASE DOMAIN PROTEIN-RELATED"/>
    <property type="match status" value="1"/>
</dbReference>
<protein>
    <recommendedName>
        <fullName evidence="4">Integrase catalytic domain-containing protein</fullName>
    </recommendedName>
</protein>
<dbReference type="InterPro" id="IPR013103">
    <property type="entry name" value="RVT_2"/>
</dbReference>
<dbReference type="InterPro" id="IPR001584">
    <property type="entry name" value="Integrase_cat-core"/>
</dbReference>
<feature type="region of interest" description="Disordered" evidence="3">
    <location>
        <begin position="814"/>
        <end position="842"/>
    </location>
</feature>
<dbReference type="GO" id="GO:0046872">
    <property type="term" value="F:metal ion binding"/>
    <property type="evidence" value="ECO:0007669"/>
    <property type="project" value="UniProtKB-KW"/>
</dbReference>
<dbReference type="SUPFAM" id="SSF53098">
    <property type="entry name" value="Ribonuclease H-like"/>
    <property type="match status" value="1"/>
</dbReference>
<evidence type="ECO:0000256" key="3">
    <source>
        <dbReference type="SAM" id="MobiDB-lite"/>
    </source>
</evidence>
<dbReference type="PANTHER" id="PTHR42648">
    <property type="entry name" value="TRANSPOSASE, PUTATIVE-RELATED"/>
    <property type="match status" value="1"/>
</dbReference>
<name>A0AA38SJC6_9ASTR</name>
<feature type="domain" description="Integrase catalytic" evidence="4">
    <location>
        <begin position="855"/>
        <end position="954"/>
    </location>
</feature>
<accession>A0AA38SJC6</accession>
<dbReference type="SUPFAM" id="SSF56672">
    <property type="entry name" value="DNA/RNA polymerases"/>
    <property type="match status" value="1"/>
</dbReference>
<sequence>MYKELIGIGSETRPPVLIVDEYQQWKRRMINFLDLLDENLMTSIREGPFKPTVTVVAVERTETTPYLPAYEVEKPYDMYSAEQRAQAAIDKRALTLLTMALPNDMYARVDSCKDARSMWLGIEQQVQRGEKALESQRENAMNAYEGFCARDGETLTDSYNRLNSYVNNLRRLGTEKNRYEVNVKLLKRLSSQWQAVTISIQVSQNLGKLALHDLYSMMLHHEETLFGKKEKKIGPLALAAVPLGGSNFHHTSSFQENYSVEEPIVLDDGLSEEEITGKDLTLVEVNQAKVDTSREKTFREMIKGDQETTIIREIVMDSTTASNSIRNLIRIVIKGTTITISKEIMDTTTATKGIEGHQASECKVKLKDSAYFERKAALMKKKELGKVLMADEEHWVQEEEDSDDKGPHSVQGYYLMADFEEASIVDSSAQAALESNLQMEKALVVRFRTNCAVYKSCLEDLTVSYDGLVLESGIRESNLENKFFSLQRSHDEIESSREELKPKFNILSEERTKMFSKIEELEEINLKRGQSEHTLNHLTKQTTQHPFYQDKPGLGHAEKHVLEKAPANLYNFDNMSASIPKPRLVGGHVTENYVMQSVTFTEIINGKAVSITTTPASSSSSSPPPSPLATGPVFIPARDPSNTFANWEGIKARTPKVAMPPINYNNLNSSYATREIDLSVDAAVIQPLDVSATQPSVLTSLEKEMFTPRSKAMEFDACRDKIMNFELILSKKDKLISTLAHNYHDTKAERIRMSSQCETADFSCTSSFKIKYANLQKQLIVQKVFLDEDDPPSGFIPGKTILAKALAIKQTSSTKPPASVSVENNTEGETCAGTDKGKPGLDFNSSSFEVSENSKPKQPLISSKTDFRNEKLMSFLEEVGITHNFFAVCTPQEIGVVERKNRTLVEAARSMMAHSGVPPLLWAEAVSTAYYTQNRTLIVKRTCKTAYEMVNKRKPNIDYFKVFGCVCYMLNNRDDLGTFDANSDESIFIGYSLNSATYSVYNKQTRSIFESRYVDFSETEMYSNANSNSASPVFLEMNTSTPPSTPLSTNTFASDFIDLAEFDLTTLVGPINVLAPPDQANPSSTSVSSDVFVNESSSVPNAEGETSSGTVEPEPVPSPTVEVETYSDTVTAEPILSPSQLSTNQQSLETEVEMVREQTVNPVLAPIPEVASPPSSSTAQRTYAQVVREPRLEIVLDIEPLDGNQISVVRDENDAMNNMNYDPIPHTRKWTRSHPSTNIIGSPSAPVTTRSSKIHENLILFAGFLSDFEPSKTQEAFSDPDWVKAMQEELAEFERNKVWRLVERPWGKSIIDLRIFLAYAAHKNMRVFQMDVKCAFLNGDLHEEVYVEQPEGFVDPKYQDHVYVLDKALYGLKQAPRAWYETLTIYLLKSGFRNGTVDPTLFLQRSGDDLTLVQIYVDDIIFASTNPESCTKFEQTMKSIFQISMMGELTFFLGFQVRQTPQGIFIKQSKYVQDILKLDQKNYRAIIGSLLHLTASRPDIVFATGVCARFQCDPQESHLGAVKRIHKYLKSTPDFGLWYPKDFSLSNRLLQLADLFTKAFDEKRHYYLLSKVGMLDLLAEIRTRRKSSLEITQSIPEGNVQVSRSCRRLGAEHVTFVTLEVQGVVMTKMAKQQTNPPSPIDNEADNALITLGNILPILQNNELGDFEPLVSGPILCSEILALGVTSEINGVSQVTQSMLPPLWLQMFNLMNRCWSSKTKGTDRATTQLWHIFHSLAYGRRIDIAAQLWLDITKDLAGRGRLQYHSIPWLRFLELIIRDHMNRHPNVRRRSSHQVIKPTQINRVIKCDLISGLPEMHIPVHVLDMADQEADSVIVGPKEVTFKQG</sequence>
<feature type="compositionally biased region" description="Low complexity" evidence="3">
    <location>
        <begin position="1107"/>
        <end position="1122"/>
    </location>
</feature>
<dbReference type="GO" id="GO:0003676">
    <property type="term" value="F:nucleic acid binding"/>
    <property type="evidence" value="ECO:0007669"/>
    <property type="project" value="InterPro"/>
</dbReference>
<dbReference type="InterPro" id="IPR043502">
    <property type="entry name" value="DNA/RNA_pol_sf"/>
</dbReference>
<gene>
    <name evidence="5" type="ORF">OSB04_029485</name>
</gene>
<dbReference type="EMBL" id="JARYMX010000007">
    <property type="protein sequence ID" value="KAJ9542979.1"/>
    <property type="molecule type" value="Genomic_DNA"/>
</dbReference>